<reference evidence="2 3" key="1">
    <citation type="submission" date="2024-05" db="EMBL/GenBank/DDBJ databases">
        <authorList>
            <person name="Wallberg A."/>
        </authorList>
    </citation>
    <scope>NUCLEOTIDE SEQUENCE [LARGE SCALE GENOMIC DNA]</scope>
</reference>
<feature type="signal peptide" evidence="1">
    <location>
        <begin position="1"/>
        <end position="17"/>
    </location>
</feature>
<accession>A0AAV2QPA5</accession>
<gene>
    <name evidence="2" type="ORF">MNOR_LOCUS15242</name>
</gene>
<evidence type="ECO:0008006" key="4">
    <source>
        <dbReference type="Google" id="ProtNLM"/>
    </source>
</evidence>
<dbReference type="InterPro" id="IPR032675">
    <property type="entry name" value="LRR_dom_sf"/>
</dbReference>
<comment type="caution">
    <text evidence="2">The sequence shown here is derived from an EMBL/GenBank/DDBJ whole genome shotgun (WGS) entry which is preliminary data.</text>
</comment>
<sequence>MKSLIIILLYFVAAGVSVQVNDHHQDRISRDVRNQSQVHVMQDDRHHTEYYGYERPCPDAEDIAPCVCTYYNESNTMALDCSAVESEEQLKQIFKADFPLKNFREFYFQGNNNLKVLEAGIFNGISFEIINIGNNDLEVIESQALDSCYEVVTDIFLKANRITFFPFDELSHFSKLSNFDIDSN</sequence>
<dbReference type="Proteomes" id="UP001497623">
    <property type="component" value="Unassembled WGS sequence"/>
</dbReference>
<keyword evidence="3" id="KW-1185">Reference proteome</keyword>
<dbReference type="Gene3D" id="3.80.10.10">
    <property type="entry name" value="Ribonuclease Inhibitor"/>
    <property type="match status" value="1"/>
</dbReference>
<proteinExistence type="predicted"/>
<feature type="chain" id="PRO_5043393804" description="Oplophorus-luciferin 2-monooxygenase non-catalytic subunit" evidence="1">
    <location>
        <begin position="18"/>
        <end position="184"/>
    </location>
</feature>
<dbReference type="SUPFAM" id="SSF52058">
    <property type="entry name" value="L domain-like"/>
    <property type="match status" value="1"/>
</dbReference>
<name>A0AAV2QPA5_MEGNR</name>
<organism evidence="2 3">
    <name type="scientific">Meganyctiphanes norvegica</name>
    <name type="common">Northern krill</name>
    <name type="synonym">Thysanopoda norvegica</name>
    <dbReference type="NCBI Taxonomy" id="48144"/>
    <lineage>
        <taxon>Eukaryota</taxon>
        <taxon>Metazoa</taxon>
        <taxon>Ecdysozoa</taxon>
        <taxon>Arthropoda</taxon>
        <taxon>Crustacea</taxon>
        <taxon>Multicrustacea</taxon>
        <taxon>Malacostraca</taxon>
        <taxon>Eumalacostraca</taxon>
        <taxon>Eucarida</taxon>
        <taxon>Euphausiacea</taxon>
        <taxon>Euphausiidae</taxon>
        <taxon>Meganyctiphanes</taxon>
    </lineage>
</organism>
<dbReference type="AlphaFoldDB" id="A0AAV2QPA5"/>
<evidence type="ECO:0000256" key="1">
    <source>
        <dbReference type="SAM" id="SignalP"/>
    </source>
</evidence>
<evidence type="ECO:0000313" key="3">
    <source>
        <dbReference type="Proteomes" id="UP001497623"/>
    </source>
</evidence>
<evidence type="ECO:0000313" key="2">
    <source>
        <dbReference type="EMBL" id="CAL4094802.1"/>
    </source>
</evidence>
<protein>
    <recommendedName>
        <fullName evidence="4">Oplophorus-luciferin 2-monooxygenase non-catalytic subunit</fullName>
    </recommendedName>
</protein>
<keyword evidence="1" id="KW-0732">Signal</keyword>
<dbReference type="EMBL" id="CAXKWB010009454">
    <property type="protein sequence ID" value="CAL4094802.1"/>
    <property type="molecule type" value="Genomic_DNA"/>
</dbReference>